<evidence type="ECO:0000256" key="1">
    <source>
        <dbReference type="SAM" id="SignalP"/>
    </source>
</evidence>
<reference evidence="2 3" key="1">
    <citation type="journal article" date="2021" name="Sci. Rep.">
        <title>Chromosome anchoring in Senegalese sole (Solea senegalensis) reveals sex-associated markers and genome rearrangements in flatfish.</title>
        <authorList>
            <person name="Guerrero-Cozar I."/>
            <person name="Gomez-Garrido J."/>
            <person name="Berbel C."/>
            <person name="Martinez-Blanch J.F."/>
            <person name="Alioto T."/>
            <person name="Claros M.G."/>
            <person name="Gagnaire P.A."/>
            <person name="Manchado M."/>
        </authorList>
    </citation>
    <scope>NUCLEOTIDE SEQUENCE [LARGE SCALE GENOMIC DNA]</scope>
    <source>
        <strain evidence="2">Sse05_10M</strain>
    </source>
</reference>
<gene>
    <name evidence="2" type="ORF">JOB18_044108</name>
</gene>
<keyword evidence="3" id="KW-1185">Reference proteome</keyword>
<dbReference type="Proteomes" id="UP000693946">
    <property type="component" value="Linkage Group LG5"/>
</dbReference>
<feature type="signal peptide" evidence="1">
    <location>
        <begin position="1"/>
        <end position="22"/>
    </location>
</feature>
<name>A0AAV6QIB3_SOLSE</name>
<accession>A0AAV6QIB3</accession>
<dbReference type="EMBL" id="JAGKHQ010000017">
    <property type="protein sequence ID" value="KAG7490893.1"/>
    <property type="molecule type" value="Genomic_DNA"/>
</dbReference>
<evidence type="ECO:0000313" key="3">
    <source>
        <dbReference type="Proteomes" id="UP000693946"/>
    </source>
</evidence>
<proteinExistence type="predicted"/>
<comment type="caution">
    <text evidence="2">The sequence shown here is derived from an EMBL/GenBank/DDBJ whole genome shotgun (WGS) entry which is preliminary data.</text>
</comment>
<evidence type="ECO:0000313" key="2">
    <source>
        <dbReference type="EMBL" id="KAG7490893.1"/>
    </source>
</evidence>
<sequence>MKHSLAGWLAVCLSVFLHEAVGVYESCKFTETGHRGLGLAHPSMPATFLRSEGEEVVRKRKTVIGTGTTNNSVRMKQETKVSGVYSKSNVVYLIVRLDITLSLCAEEYIVIPVLSLTQTENCTKCIDECGSISSITLRSYD</sequence>
<protein>
    <submittedName>
        <fullName evidence="2">Uncharacterized protein</fullName>
    </submittedName>
</protein>
<organism evidence="2 3">
    <name type="scientific">Solea senegalensis</name>
    <name type="common">Senegalese sole</name>
    <dbReference type="NCBI Taxonomy" id="28829"/>
    <lineage>
        <taxon>Eukaryota</taxon>
        <taxon>Metazoa</taxon>
        <taxon>Chordata</taxon>
        <taxon>Craniata</taxon>
        <taxon>Vertebrata</taxon>
        <taxon>Euteleostomi</taxon>
        <taxon>Actinopterygii</taxon>
        <taxon>Neopterygii</taxon>
        <taxon>Teleostei</taxon>
        <taxon>Neoteleostei</taxon>
        <taxon>Acanthomorphata</taxon>
        <taxon>Carangaria</taxon>
        <taxon>Pleuronectiformes</taxon>
        <taxon>Pleuronectoidei</taxon>
        <taxon>Soleidae</taxon>
        <taxon>Solea</taxon>
    </lineage>
</organism>
<feature type="chain" id="PRO_5043708911" evidence="1">
    <location>
        <begin position="23"/>
        <end position="141"/>
    </location>
</feature>
<dbReference type="AlphaFoldDB" id="A0AAV6QIB3"/>
<keyword evidence="1" id="KW-0732">Signal</keyword>